<keyword evidence="11" id="KW-1185">Reference proteome</keyword>
<dbReference type="OMA" id="WTHVRAV"/>
<gene>
    <name evidence="10" type="primary">ENDO2</name>
    <name evidence="10" type="ORF">AK812_SmicGene24199</name>
</gene>
<dbReference type="GO" id="GO:0003676">
    <property type="term" value="F:nucleic acid binding"/>
    <property type="evidence" value="ECO:0007669"/>
    <property type="project" value="InterPro"/>
</dbReference>
<evidence type="ECO:0000256" key="8">
    <source>
        <dbReference type="SAM" id="Phobius"/>
    </source>
</evidence>
<evidence type="ECO:0000256" key="3">
    <source>
        <dbReference type="ARBA" id="ARBA00022723"/>
    </source>
</evidence>
<dbReference type="InterPro" id="IPR003154">
    <property type="entry name" value="S1/P1nuclease"/>
</dbReference>
<dbReference type="Pfam" id="PF02265">
    <property type="entry name" value="S1-P1_nuclease"/>
    <property type="match status" value="1"/>
</dbReference>
<comment type="similarity">
    <text evidence="1">Belongs to the nuclease type I family.</text>
</comment>
<dbReference type="CDD" id="cd11010">
    <property type="entry name" value="S1-P1_nuclease"/>
    <property type="match status" value="1"/>
</dbReference>
<evidence type="ECO:0000256" key="9">
    <source>
        <dbReference type="SAM" id="SignalP"/>
    </source>
</evidence>
<dbReference type="AlphaFoldDB" id="A0A1Q9DF82"/>
<evidence type="ECO:0000313" key="10">
    <source>
        <dbReference type="EMBL" id="OLP93847.1"/>
    </source>
</evidence>
<dbReference type="Proteomes" id="UP000186817">
    <property type="component" value="Unassembled WGS sequence"/>
</dbReference>
<dbReference type="OrthoDB" id="441446at2759"/>
<dbReference type="GO" id="GO:0046872">
    <property type="term" value="F:metal ion binding"/>
    <property type="evidence" value="ECO:0007669"/>
    <property type="project" value="UniProtKB-KW"/>
</dbReference>
<proteinExistence type="inferred from homology"/>
<evidence type="ECO:0000256" key="4">
    <source>
        <dbReference type="ARBA" id="ARBA00022759"/>
    </source>
</evidence>
<keyword evidence="6" id="KW-1015">Disulfide bond</keyword>
<dbReference type="SUPFAM" id="SSF48537">
    <property type="entry name" value="Phospholipase C/P1 nuclease"/>
    <property type="match status" value="1"/>
</dbReference>
<keyword evidence="9" id="KW-0732">Signal</keyword>
<keyword evidence="4 10" id="KW-0255">Endonuclease</keyword>
<comment type="caution">
    <text evidence="10">The sequence shown here is derived from an EMBL/GenBank/DDBJ whole genome shotgun (WGS) entry which is preliminary data.</text>
</comment>
<organism evidence="10 11">
    <name type="scientific">Symbiodinium microadriaticum</name>
    <name type="common">Dinoflagellate</name>
    <name type="synonym">Zooxanthella microadriatica</name>
    <dbReference type="NCBI Taxonomy" id="2951"/>
    <lineage>
        <taxon>Eukaryota</taxon>
        <taxon>Sar</taxon>
        <taxon>Alveolata</taxon>
        <taxon>Dinophyceae</taxon>
        <taxon>Suessiales</taxon>
        <taxon>Symbiodiniaceae</taxon>
        <taxon>Symbiodinium</taxon>
    </lineage>
</organism>
<evidence type="ECO:0000256" key="7">
    <source>
        <dbReference type="ARBA" id="ARBA00023180"/>
    </source>
</evidence>
<feature type="signal peptide" evidence="9">
    <location>
        <begin position="1"/>
        <end position="20"/>
    </location>
</feature>
<evidence type="ECO:0000256" key="6">
    <source>
        <dbReference type="ARBA" id="ARBA00023157"/>
    </source>
</evidence>
<keyword evidence="8" id="KW-0472">Membrane</keyword>
<sequence>MRRLWRLVAALLAIAVMTTGFDIEAHDAVGQTCASAMDQEAIKQIKRMMGGQDASDVAGWGHQVHDTYPDTARLHFQVHEDSDGFCGERRSAKCQDNICLLEAIKHFYGKVLSDEGRRIEYPVIDYNKVAKGIKFSDADFLKMLINLIGDLHQPMHVGYAQDDNGRKVQVKFRGQTMSLYDVWDKAISEAVRTEESNYWLGGWTHVRAVSSEWDFDKRKWKEDGAFKSFDRWMEEAVQFSCKKAYTHPLTGQKLAGPDAEGSEPVEIDEAAYQEWRHLWLRQILIAGERTAIVLNDILDNKGAARLATGSKVHTKADEEKAKKQAAWEQERLKRQKEERRTRTSGSLINVGAFMTNLFVAIITVPIFLLVANHGLNPQTYAGLIRSILAGSGNSDTVKGPAKRFE</sequence>
<feature type="transmembrane region" description="Helical" evidence="8">
    <location>
        <begin position="347"/>
        <end position="370"/>
    </location>
</feature>
<dbReference type="Gene3D" id="1.10.575.10">
    <property type="entry name" value="P1 Nuclease"/>
    <property type="match status" value="1"/>
</dbReference>
<accession>A0A1Q9DF82</accession>
<evidence type="ECO:0000313" key="11">
    <source>
        <dbReference type="Proteomes" id="UP000186817"/>
    </source>
</evidence>
<dbReference type="GO" id="GO:0016788">
    <property type="term" value="F:hydrolase activity, acting on ester bonds"/>
    <property type="evidence" value="ECO:0007669"/>
    <property type="project" value="InterPro"/>
</dbReference>
<dbReference type="GO" id="GO:0004519">
    <property type="term" value="F:endonuclease activity"/>
    <property type="evidence" value="ECO:0007669"/>
    <property type="project" value="UniProtKB-KW"/>
</dbReference>
<feature type="chain" id="PRO_5012050917" evidence="9">
    <location>
        <begin position="21"/>
        <end position="405"/>
    </location>
</feature>
<dbReference type="PANTHER" id="PTHR33146">
    <property type="entry name" value="ENDONUCLEASE 4"/>
    <property type="match status" value="1"/>
</dbReference>
<name>A0A1Q9DF82_SYMMI</name>
<evidence type="ECO:0000256" key="5">
    <source>
        <dbReference type="ARBA" id="ARBA00022801"/>
    </source>
</evidence>
<keyword evidence="2" id="KW-0540">Nuclease</keyword>
<keyword evidence="7" id="KW-0325">Glycoprotein</keyword>
<keyword evidence="3" id="KW-0479">Metal-binding</keyword>
<keyword evidence="8" id="KW-0812">Transmembrane</keyword>
<reference evidence="10 11" key="1">
    <citation type="submission" date="2016-02" db="EMBL/GenBank/DDBJ databases">
        <title>Genome analysis of coral dinoflagellate symbionts highlights evolutionary adaptations to a symbiotic lifestyle.</title>
        <authorList>
            <person name="Aranda M."/>
            <person name="Li Y."/>
            <person name="Liew Y.J."/>
            <person name="Baumgarten S."/>
            <person name="Simakov O."/>
            <person name="Wilson M."/>
            <person name="Piel J."/>
            <person name="Ashoor H."/>
            <person name="Bougouffa S."/>
            <person name="Bajic V.B."/>
            <person name="Ryu T."/>
            <person name="Ravasi T."/>
            <person name="Bayer T."/>
            <person name="Micklem G."/>
            <person name="Kim H."/>
            <person name="Bhak J."/>
            <person name="Lajeunesse T.C."/>
            <person name="Voolstra C.R."/>
        </authorList>
    </citation>
    <scope>NUCLEOTIDE SEQUENCE [LARGE SCALE GENOMIC DNA]</scope>
    <source>
        <strain evidence="10 11">CCMP2467</strain>
    </source>
</reference>
<evidence type="ECO:0000256" key="1">
    <source>
        <dbReference type="ARBA" id="ARBA00009547"/>
    </source>
</evidence>
<dbReference type="EMBL" id="LSRX01000566">
    <property type="protein sequence ID" value="OLP93847.1"/>
    <property type="molecule type" value="Genomic_DNA"/>
</dbReference>
<protein>
    <submittedName>
        <fullName evidence="10">Endonuclease 2</fullName>
    </submittedName>
</protein>
<dbReference type="InterPro" id="IPR008947">
    <property type="entry name" value="PLipase_C/P1_nuclease_dom_sf"/>
</dbReference>
<keyword evidence="8" id="KW-1133">Transmembrane helix</keyword>
<evidence type="ECO:0000256" key="2">
    <source>
        <dbReference type="ARBA" id="ARBA00022722"/>
    </source>
</evidence>
<keyword evidence="5" id="KW-0378">Hydrolase</keyword>
<dbReference type="PANTHER" id="PTHR33146:SF26">
    <property type="entry name" value="ENDONUCLEASE 4"/>
    <property type="match status" value="1"/>
</dbReference>
<dbReference type="GO" id="GO:0006308">
    <property type="term" value="P:DNA catabolic process"/>
    <property type="evidence" value="ECO:0007669"/>
    <property type="project" value="InterPro"/>
</dbReference>